<dbReference type="PROSITE" id="PS51257">
    <property type="entry name" value="PROKAR_LIPOPROTEIN"/>
    <property type="match status" value="1"/>
</dbReference>
<dbReference type="EMBL" id="FRBR01000012">
    <property type="protein sequence ID" value="SHM24946.1"/>
    <property type="molecule type" value="Genomic_DNA"/>
</dbReference>
<dbReference type="RefSeq" id="WP_073036193.1">
    <property type="nucleotide sequence ID" value="NZ_BMLR01000008.1"/>
</dbReference>
<sequence length="163" mass="17342">MIRALGISLLIALSGPAFALSCMPPDVARTYQEAADAEEAYIVVHGRLDFDESRLPKADMANQHATPPDTLIPARIDGKAMSLDGFTIPFTRKITLNAQCFGPWCAGAASDTDYLTFLKKGADGYLLSLTPCGGFGFANPSDAALEKVHGCFRGDDCTAAPLR</sequence>
<reference evidence="2 3" key="1">
    <citation type="submission" date="2016-11" db="EMBL/GenBank/DDBJ databases">
        <authorList>
            <person name="Jaros S."/>
            <person name="Januszkiewicz K."/>
            <person name="Wedrychowicz H."/>
        </authorList>
    </citation>
    <scope>NUCLEOTIDE SEQUENCE [LARGE SCALE GENOMIC DNA]</scope>
    <source>
        <strain evidence="2 3">DSM 29589</strain>
    </source>
</reference>
<protein>
    <recommendedName>
        <fullName evidence="4">Lipoprotein</fullName>
    </recommendedName>
</protein>
<evidence type="ECO:0000313" key="3">
    <source>
        <dbReference type="Proteomes" id="UP000183974"/>
    </source>
</evidence>
<name>A0A1M7H978_9RHOB</name>
<evidence type="ECO:0000313" key="2">
    <source>
        <dbReference type="EMBL" id="SHM24946.1"/>
    </source>
</evidence>
<feature type="signal peptide" evidence="1">
    <location>
        <begin position="1"/>
        <end position="19"/>
    </location>
</feature>
<evidence type="ECO:0008006" key="4">
    <source>
        <dbReference type="Google" id="ProtNLM"/>
    </source>
</evidence>
<dbReference type="OrthoDB" id="8451541at2"/>
<dbReference type="AlphaFoldDB" id="A0A1M7H978"/>
<keyword evidence="3" id="KW-1185">Reference proteome</keyword>
<evidence type="ECO:0000256" key="1">
    <source>
        <dbReference type="SAM" id="SignalP"/>
    </source>
</evidence>
<accession>A0A1M7H978</accession>
<gene>
    <name evidence="2" type="ORF">SAMN05444398_11239</name>
</gene>
<dbReference type="STRING" id="337701.SAMN05444398_11239"/>
<proteinExistence type="predicted"/>
<dbReference type="Proteomes" id="UP000183974">
    <property type="component" value="Unassembled WGS sequence"/>
</dbReference>
<feature type="chain" id="PRO_5013314464" description="Lipoprotein" evidence="1">
    <location>
        <begin position="20"/>
        <end position="163"/>
    </location>
</feature>
<organism evidence="2 3">
    <name type="scientific">Roseovarius pacificus</name>
    <dbReference type="NCBI Taxonomy" id="337701"/>
    <lineage>
        <taxon>Bacteria</taxon>
        <taxon>Pseudomonadati</taxon>
        <taxon>Pseudomonadota</taxon>
        <taxon>Alphaproteobacteria</taxon>
        <taxon>Rhodobacterales</taxon>
        <taxon>Roseobacteraceae</taxon>
        <taxon>Roseovarius</taxon>
    </lineage>
</organism>
<keyword evidence="1" id="KW-0732">Signal</keyword>